<dbReference type="InterPro" id="IPR038666">
    <property type="entry name" value="SSP1_head-tail_sf"/>
</dbReference>
<gene>
    <name evidence="1" type="ORF">FPW1038_00768</name>
</gene>
<name>A0A2R8F4N6_ORITS</name>
<evidence type="ECO:0008006" key="3">
    <source>
        <dbReference type="Google" id="ProtNLM"/>
    </source>
</evidence>
<organism evidence="1 2">
    <name type="scientific">Orientia tsutsugamushi</name>
    <name type="common">Rickettsia tsutsugamushi</name>
    <dbReference type="NCBI Taxonomy" id="784"/>
    <lineage>
        <taxon>Bacteria</taxon>
        <taxon>Pseudomonadati</taxon>
        <taxon>Pseudomonadota</taxon>
        <taxon>Alphaproteobacteria</taxon>
        <taxon>Rickettsiales</taxon>
        <taxon>Rickettsiaceae</taxon>
        <taxon>Rickettsieae</taxon>
        <taxon>Orientia</taxon>
    </lineage>
</organism>
<evidence type="ECO:0000313" key="1">
    <source>
        <dbReference type="EMBL" id="SPM46377.1"/>
    </source>
</evidence>
<protein>
    <recommendedName>
        <fullName evidence="3">Head-tail adaptor protein</fullName>
    </recommendedName>
</protein>
<dbReference type="InterPro" id="IPR008767">
    <property type="entry name" value="Phage_SPP1_head-tail_adaptor"/>
</dbReference>
<dbReference type="AlphaFoldDB" id="A0A2R8F4N6"/>
<evidence type="ECO:0000313" key="2">
    <source>
        <dbReference type="Proteomes" id="UP000244889"/>
    </source>
</evidence>
<accession>A0A2R8F4N6</accession>
<proteinExistence type="predicted"/>
<reference evidence="2" key="1">
    <citation type="submission" date="2018-03" db="EMBL/GenBank/DDBJ databases">
        <authorList>
            <person name="Batty M. E."/>
            <person name="Batty M E."/>
        </authorList>
    </citation>
    <scope>NUCLEOTIDE SEQUENCE [LARGE SCALE GENOMIC DNA]</scope>
</reference>
<dbReference type="RefSeq" id="WP_108840400.1">
    <property type="nucleotide sequence ID" value="NZ_OOHR01000023.1"/>
</dbReference>
<dbReference type="Pfam" id="PF05521">
    <property type="entry name" value="Phage_HCP"/>
    <property type="match status" value="1"/>
</dbReference>
<dbReference type="EMBL" id="OOHR01000023">
    <property type="protein sequence ID" value="SPM46377.1"/>
    <property type="molecule type" value="Genomic_DNA"/>
</dbReference>
<dbReference type="Gene3D" id="2.40.10.270">
    <property type="entry name" value="Bacteriophage SPP1 head-tail adaptor protein"/>
    <property type="match status" value="1"/>
</dbReference>
<dbReference type="Proteomes" id="UP000244889">
    <property type="component" value="Unassembled WGS sequence"/>
</dbReference>
<sequence>MSIINFSSRLKHNITFFAKESNTSRWSEVLSCFAEIKALYRYKPIITQNLTFGNLTTEDYYLFTIRFSSAICINMRIKFAQRRFEIHRIINPLEQNHNLEIFAFELHHNKEPA</sequence>